<evidence type="ECO:0000313" key="2">
    <source>
        <dbReference type="EMBL" id="RLQ87608.1"/>
    </source>
</evidence>
<keyword evidence="3" id="KW-1185">Reference proteome</keyword>
<dbReference type="PANTHER" id="PTHR30087">
    <property type="entry name" value="INNER MEMBRANE PROTEIN"/>
    <property type="match status" value="1"/>
</dbReference>
<reference evidence="2 3" key="1">
    <citation type="submission" date="2018-10" db="EMBL/GenBank/DDBJ databases">
        <title>Notoacmeibacter sp. M2BS9Y-3-1, whole genome shotgun sequence.</title>
        <authorList>
            <person name="Tuo L."/>
        </authorList>
    </citation>
    <scope>NUCLEOTIDE SEQUENCE [LARGE SCALE GENOMIC DNA]</scope>
    <source>
        <strain evidence="2 3">M2BS9Y-3-1</strain>
    </source>
</reference>
<protein>
    <submittedName>
        <fullName evidence="2">DUF523 domain-containing protein</fullName>
    </submittedName>
</protein>
<evidence type="ECO:0000256" key="1">
    <source>
        <dbReference type="SAM" id="MobiDB-lite"/>
    </source>
</evidence>
<dbReference type="RefSeq" id="WP_121644577.1">
    <property type="nucleotide sequence ID" value="NZ_RCWN01000001.1"/>
</dbReference>
<dbReference type="AlphaFoldDB" id="A0A3L7JA29"/>
<organism evidence="2 3">
    <name type="scientific">Notoacmeibacter ruber</name>
    <dbReference type="NCBI Taxonomy" id="2670375"/>
    <lineage>
        <taxon>Bacteria</taxon>
        <taxon>Pseudomonadati</taxon>
        <taxon>Pseudomonadota</taxon>
        <taxon>Alphaproteobacteria</taxon>
        <taxon>Hyphomicrobiales</taxon>
        <taxon>Notoacmeibacteraceae</taxon>
        <taxon>Notoacmeibacter</taxon>
    </lineage>
</organism>
<dbReference type="PANTHER" id="PTHR30087:SF1">
    <property type="entry name" value="HYPOTHETICAL CYTOSOLIC PROTEIN"/>
    <property type="match status" value="1"/>
</dbReference>
<comment type="caution">
    <text evidence="2">The sequence shown here is derived from an EMBL/GenBank/DDBJ whole genome shotgun (WGS) entry which is preliminary data.</text>
</comment>
<sequence length="183" mass="19264">MERILVSACLLGRPVRYDGRPKLSNDAIIARWMEEGRVVSVCPEVAVGFPTPRPPAEIRGNQTKESAPSSQEVDCRELDGVSVLAGGASVVEQTGGEITDLFVRAAGDTVAIARRFGCRHAVLTDGSPSCGSTFIYDGSFSGNRVEGMGVTTAALREAGIEVWPETKLAELDELLQAGGGSPS</sequence>
<dbReference type="Proteomes" id="UP000281094">
    <property type="component" value="Unassembled WGS sequence"/>
</dbReference>
<evidence type="ECO:0000313" key="3">
    <source>
        <dbReference type="Proteomes" id="UP000281094"/>
    </source>
</evidence>
<feature type="region of interest" description="Disordered" evidence="1">
    <location>
        <begin position="52"/>
        <end position="71"/>
    </location>
</feature>
<proteinExistence type="predicted"/>
<dbReference type="Pfam" id="PF04463">
    <property type="entry name" value="2-thiour_desulf"/>
    <property type="match status" value="1"/>
</dbReference>
<accession>A0A3L7JA29</accession>
<name>A0A3L7JA29_9HYPH</name>
<dbReference type="EMBL" id="RCWN01000001">
    <property type="protein sequence ID" value="RLQ87608.1"/>
    <property type="molecule type" value="Genomic_DNA"/>
</dbReference>
<gene>
    <name evidence="2" type="ORF">D8780_04705</name>
</gene>
<feature type="compositionally biased region" description="Polar residues" evidence="1">
    <location>
        <begin position="60"/>
        <end position="71"/>
    </location>
</feature>
<dbReference type="InterPro" id="IPR007553">
    <property type="entry name" value="2-thiour_desulf"/>
</dbReference>